<name>A0A095ZL25_9BACT</name>
<comment type="caution">
    <text evidence="1">The sequence shown here is derived from an EMBL/GenBank/DDBJ whole genome shotgun (WGS) entry which is preliminary data.</text>
</comment>
<proteinExistence type="predicted"/>
<sequence>MTKMKQFLHITASTIFMLLVFCLPMSAFEYVDVTSSNSKVSKVDVGGDKVSSITLTVTLKDNEAPNGQAQLRLASDEHKLVMGETTQLLDNVLTQKSTNPNVWEITWTNVKAGDYKVYFQQTDGSGHTYLHDIQVVELPEPPAPKLILTKKDVTCGSLGYVNVDLAGGAKPFSYKATITHYRGGSDIRTKESTSDRGWVIDNLVEDDKVTVEVTDAKGRKASASINSIQSVSPEFWPDGSNYFVKRTGKDTFDYYTSFKIACDDEKSLQEALEMLVKTAKIRAKDNNGEWFPLEFAPAYTHKIFSGYYRYFFKIPFDNGKLDIKDRRYDIKFTQLCEGEKTKGFYFWDTTVNQMLNLSPYAVGTPTDDCGWKDTSYGVSYNFAGNEGMSGTRVYYFMDDAHRYAKIYKQNADLTYPTEPLIEAPMWTEQFDIDKKFSFELPGTGVYKMVYSTGNPQTDFEREFIVSDPKPEMVYYAASKDYRRFQRKDLGIHGNTAGVVFSTNNVKAPFQVIISRPDGKKDFMITDFGDDHEYQKTINFPQTIDFTKSNSHYNIGDLPAGDYVFTLKDQCGRTSDTKITIKDDNLMTYKPRRDHGYGEGVLVEYSCDNQSNKVNFDFGTTEDKHLYSRSTLQYGYVTQKVKSSTSDDWTYSSDKPSDLKDEVYFGISYYPYISSGADIWSPGDEEVYSAIAKEKRTYAINEVMNIHKNDGTASWKPVDQPDPYWAKSYKFVFKESEVNAFDVTGASCDVNAKKGNISVSLQSGKTVTMPATYELYKADADGNPQGSAIQTYTAHSTEQANVVWNDLVKGIYAVKIVYGSEGSCNMKKVVDLTTAELPQPNVKTPNGFEPKNNIYIDITDGMKPLQVSLPVSNHVYDVEWYDITGEKNELKQKGNNIYVTFTEPGTYTYEIRTQFTGNTSCSGSSGGTRLVKFVVTRNEQKNYWMGSTDENNGDNFSVASNWTANKVPTEGEDIVFATEENNNGHAAVNDCRLTGTERLPLNFTATNLVNESQKAMVIPQGSALYVKTSTVGFEHQKDNNGKYAPVRLKIEAGSNGKANGTFVARYQGVEKDKIYAEVQMNVLTKAVNETWKDNLTGSPTFGKTLYINSTDQFFGIPFAEMSAAQFPKSRLYVYDEAHNAKKMFYRKFRNVAKGETMHAFKAYSIRLDEPRIMPLRGYLNYNDVTLKLTREAAKVDGATGEESFVRWGLGQNLFGNSFTAPIKISSITMSDDLEKTVYLYNTGSGKDWTATLSNKDAKGAGTYTAVPIDIAAILDMNEIPSMQGFLLKYTKDKTVYSTAPTEVKLSYNNNVMTTASLPQRAKAYEMENNQPTGFVKLVLLGEKTGDQMWLCESENATEGFDNGWDGSKLGGEMMPTAIYSTTKDGIWQVNTTNDITKANITVRVSEPGTYCIKATKKGLEQYENLKLVDCQSKIITPFDADTLSYSFTTDVKSMNQNRFVLMNTKATMFEDIKTGIDLQSETLTGDFHIYDLTGAFVKDVSLSNERTFRKLGLAPGVYIVVKKDSIDKKGRKLVITD</sequence>
<dbReference type="Proteomes" id="UP000029556">
    <property type="component" value="Unassembled WGS sequence"/>
</dbReference>
<protein>
    <submittedName>
        <fullName evidence="1">Uncharacterized protein</fullName>
    </submittedName>
</protein>
<reference evidence="1 2" key="1">
    <citation type="submission" date="2014-07" db="EMBL/GenBank/DDBJ databases">
        <authorList>
            <person name="McCorrison J."/>
            <person name="Sanka R."/>
            <person name="Torralba M."/>
            <person name="Gillis M."/>
            <person name="Haft D.H."/>
            <person name="Methe B."/>
            <person name="Sutton G."/>
            <person name="Nelson K.E."/>
        </authorList>
    </citation>
    <scope>NUCLEOTIDE SEQUENCE [LARGE SCALE GENOMIC DNA]</scope>
    <source>
        <strain evidence="1 2">DNF00853</strain>
    </source>
</reference>
<evidence type="ECO:0000313" key="1">
    <source>
        <dbReference type="EMBL" id="KGF35465.1"/>
    </source>
</evidence>
<accession>A0A095ZL25</accession>
<organism evidence="1 2">
    <name type="scientific">Hoylesella buccalis DNF00853</name>
    <dbReference type="NCBI Taxonomy" id="1401074"/>
    <lineage>
        <taxon>Bacteria</taxon>
        <taxon>Pseudomonadati</taxon>
        <taxon>Bacteroidota</taxon>
        <taxon>Bacteroidia</taxon>
        <taxon>Bacteroidales</taxon>
        <taxon>Prevotellaceae</taxon>
        <taxon>Hoylesella</taxon>
    </lineage>
</organism>
<evidence type="ECO:0000313" key="2">
    <source>
        <dbReference type="Proteomes" id="UP000029556"/>
    </source>
</evidence>
<gene>
    <name evidence="1" type="ORF">HMPREF2137_04735</name>
</gene>
<dbReference type="EMBL" id="JRNN01000042">
    <property type="protein sequence ID" value="KGF35465.1"/>
    <property type="molecule type" value="Genomic_DNA"/>
</dbReference>